<accession>W0A4I2</accession>
<evidence type="ECO:0000313" key="3">
    <source>
        <dbReference type="Proteomes" id="UP000018851"/>
    </source>
</evidence>
<dbReference type="STRING" id="1123269.NX02_05660"/>
<keyword evidence="1" id="KW-0472">Membrane</keyword>
<sequence>MSDPNQLWSSIVDWLGMQGPVTLSLYSCGLVTIAFMASKALAG</sequence>
<keyword evidence="1" id="KW-0812">Transmembrane</keyword>
<dbReference type="AlphaFoldDB" id="W0A4I2"/>
<reference evidence="2 3" key="1">
    <citation type="submission" date="2013-07" db="EMBL/GenBank/DDBJ databases">
        <title>Completed genome of Sphingomonas sanxanigenens NX02.</title>
        <authorList>
            <person name="Ma T."/>
            <person name="Huang H."/>
            <person name="Wu M."/>
            <person name="Li X."/>
            <person name="Li G."/>
        </authorList>
    </citation>
    <scope>NUCLEOTIDE SEQUENCE [LARGE SCALE GENOMIC DNA]</scope>
    <source>
        <strain evidence="2 3">NX02</strain>
    </source>
</reference>
<gene>
    <name evidence="2" type="ORF">NX02_05660</name>
</gene>
<dbReference type="HOGENOM" id="CLU_3239772_0_0_5"/>
<name>W0A4I2_9SPHN</name>
<dbReference type="KEGG" id="ssan:NX02_05660"/>
<organism evidence="2 3">
    <name type="scientific">Sphingomonas sanxanigenens DSM 19645 = NX02</name>
    <dbReference type="NCBI Taxonomy" id="1123269"/>
    <lineage>
        <taxon>Bacteria</taxon>
        <taxon>Pseudomonadati</taxon>
        <taxon>Pseudomonadota</taxon>
        <taxon>Alphaproteobacteria</taxon>
        <taxon>Sphingomonadales</taxon>
        <taxon>Sphingomonadaceae</taxon>
        <taxon>Sphingomonas</taxon>
    </lineage>
</organism>
<feature type="transmembrane region" description="Helical" evidence="1">
    <location>
        <begin position="23"/>
        <end position="42"/>
    </location>
</feature>
<dbReference type="EMBL" id="CP006644">
    <property type="protein sequence ID" value="AHE52869.1"/>
    <property type="molecule type" value="Genomic_DNA"/>
</dbReference>
<dbReference type="RefSeq" id="WP_281178305.1">
    <property type="nucleotide sequence ID" value="NZ_CP006644.1"/>
</dbReference>
<evidence type="ECO:0000256" key="1">
    <source>
        <dbReference type="SAM" id="Phobius"/>
    </source>
</evidence>
<dbReference type="Proteomes" id="UP000018851">
    <property type="component" value="Chromosome"/>
</dbReference>
<evidence type="ECO:0000313" key="2">
    <source>
        <dbReference type="EMBL" id="AHE52869.1"/>
    </source>
</evidence>
<proteinExistence type="predicted"/>
<protein>
    <submittedName>
        <fullName evidence="2">Uncharacterized protein</fullName>
    </submittedName>
</protein>
<keyword evidence="3" id="KW-1185">Reference proteome</keyword>
<dbReference type="PATRIC" id="fig|1123269.5.peg.1096"/>
<keyword evidence="1" id="KW-1133">Transmembrane helix</keyword>